<dbReference type="InterPro" id="IPR015358">
    <property type="entry name" value="Tscrpt_reg_MerR_DNA-bd"/>
</dbReference>
<evidence type="ECO:0000256" key="3">
    <source>
        <dbReference type="SAM" id="Coils"/>
    </source>
</evidence>
<dbReference type="CDD" id="cd04770">
    <property type="entry name" value="HTH_HMRTR"/>
    <property type="match status" value="1"/>
</dbReference>
<dbReference type="RefSeq" id="WP_216064852.1">
    <property type="nucleotide sequence ID" value="NZ_JAHKPP010000036.1"/>
</dbReference>
<dbReference type="GO" id="GO:0003700">
    <property type="term" value="F:DNA-binding transcription factor activity"/>
    <property type="evidence" value="ECO:0007669"/>
    <property type="project" value="InterPro"/>
</dbReference>
<feature type="domain" description="HTH merR-type" evidence="4">
    <location>
        <begin position="1"/>
        <end position="69"/>
    </location>
</feature>
<protein>
    <submittedName>
        <fullName evidence="5">Heavy metal-responsive transcriptional regulator</fullName>
    </submittedName>
</protein>
<dbReference type="SMART" id="SM00422">
    <property type="entry name" value="HTH_MERR"/>
    <property type="match status" value="1"/>
</dbReference>
<gene>
    <name evidence="5" type="ORF">Q4521_08975</name>
</gene>
<dbReference type="Pfam" id="PF00376">
    <property type="entry name" value="MerR"/>
    <property type="match status" value="1"/>
</dbReference>
<dbReference type="PROSITE" id="PS50937">
    <property type="entry name" value="HTH_MERR_2"/>
    <property type="match status" value="1"/>
</dbReference>
<dbReference type="InterPro" id="IPR047057">
    <property type="entry name" value="MerR_fam"/>
</dbReference>
<evidence type="ECO:0000313" key="5">
    <source>
        <dbReference type="EMBL" id="MDO6422604.1"/>
    </source>
</evidence>
<dbReference type="InterPro" id="IPR000551">
    <property type="entry name" value="MerR-type_HTH_dom"/>
</dbReference>
<sequence length="128" mass="14388">MKIGEVTAELGISVDTLRYYEKIHLLTNVKRSAAGQREYTAADMARVRFIKRAQKMGFSLDDIASLLAFRDAPAQSKPMVRNMVAEKVTEINHQLQELSALRDELTALTAACEITEDNCPILDNFNKK</sequence>
<dbReference type="PANTHER" id="PTHR30204">
    <property type="entry name" value="REDOX-CYCLING DRUG-SENSING TRANSCRIPTIONAL ACTIVATOR SOXR"/>
    <property type="match status" value="1"/>
</dbReference>
<evidence type="ECO:0000256" key="1">
    <source>
        <dbReference type="ARBA" id="ARBA00023015"/>
    </source>
</evidence>
<proteinExistence type="predicted"/>
<dbReference type="Proteomes" id="UP001169760">
    <property type="component" value="Unassembled WGS sequence"/>
</dbReference>
<feature type="coiled-coil region" evidence="3">
    <location>
        <begin position="88"/>
        <end position="118"/>
    </location>
</feature>
<keyword evidence="1" id="KW-0805">Transcription regulation</keyword>
<organism evidence="5 6">
    <name type="scientific">Saccharophagus degradans</name>
    <dbReference type="NCBI Taxonomy" id="86304"/>
    <lineage>
        <taxon>Bacteria</taxon>
        <taxon>Pseudomonadati</taxon>
        <taxon>Pseudomonadota</taxon>
        <taxon>Gammaproteobacteria</taxon>
        <taxon>Cellvibrionales</taxon>
        <taxon>Cellvibrionaceae</taxon>
        <taxon>Saccharophagus</taxon>
    </lineage>
</organism>
<dbReference type="GO" id="GO:0003677">
    <property type="term" value="F:DNA binding"/>
    <property type="evidence" value="ECO:0007669"/>
    <property type="project" value="InterPro"/>
</dbReference>
<evidence type="ECO:0000256" key="2">
    <source>
        <dbReference type="ARBA" id="ARBA00023163"/>
    </source>
</evidence>
<keyword evidence="2" id="KW-0804">Transcription</keyword>
<keyword evidence="3" id="KW-0175">Coiled coil</keyword>
<dbReference type="PANTHER" id="PTHR30204:SF94">
    <property type="entry name" value="HEAVY METAL-DEPENDENT TRANSCRIPTIONAL REGULATOR HI_0293-RELATED"/>
    <property type="match status" value="1"/>
</dbReference>
<dbReference type="EMBL" id="JAUOPB010000006">
    <property type="protein sequence ID" value="MDO6422604.1"/>
    <property type="molecule type" value="Genomic_DNA"/>
</dbReference>
<name>A0AAW7X5B9_9GAMM</name>
<reference evidence="5" key="1">
    <citation type="submission" date="2023-07" db="EMBL/GenBank/DDBJ databases">
        <title>Genome content predicts the carbon catabolic preferences of heterotrophic bacteria.</title>
        <authorList>
            <person name="Gralka M."/>
        </authorList>
    </citation>
    <scope>NUCLEOTIDE SEQUENCE</scope>
    <source>
        <strain evidence="5">I3M17_2</strain>
    </source>
</reference>
<accession>A0AAW7X5B9</accession>
<comment type="caution">
    <text evidence="5">The sequence shown here is derived from an EMBL/GenBank/DDBJ whole genome shotgun (WGS) entry which is preliminary data.</text>
</comment>
<evidence type="ECO:0000313" key="6">
    <source>
        <dbReference type="Proteomes" id="UP001169760"/>
    </source>
</evidence>
<dbReference type="Pfam" id="PF09278">
    <property type="entry name" value="MerR-DNA-bind"/>
    <property type="match status" value="1"/>
</dbReference>
<evidence type="ECO:0000259" key="4">
    <source>
        <dbReference type="PROSITE" id="PS50937"/>
    </source>
</evidence>
<dbReference type="AlphaFoldDB" id="A0AAW7X5B9"/>